<dbReference type="PATRIC" id="fig|134605.3.peg.1653"/>
<organism evidence="2 3">
    <name type="scientific">Fusobacterium equinum</name>
    <dbReference type="NCBI Taxonomy" id="134605"/>
    <lineage>
        <taxon>Bacteria</taxon>
        <taxon>Fusobacteriati</taxon>
        <taxon>Fusobacteriota</taxon>
        <taxon>Fusobacteriia</taxon>
        <taxon>Fusobacteriales</taxon>
        <taxon>Fusobacteriaceae</taxon>
        <taxon>Fusobacterium</taxon>
    </lineage>
</organism>
<name>A0A133N8V8_9FUSO</name>
<dbReference type="RefSeq" id="WP_060793917.1">
    <property type="nucleotide sequence ID" value="NZ_KQ956573.1"/>
</dbReference>
<dbReference type="AlphaFoldDB" id="A0A133N8V8"/>
<keyword evidence="1" id="KW-0472">Membrane</keyword>
<dbReference type="STRING" id="134605.HMPREF3206_01674"/>
<keyword evidence="1" id="KW-1133">Transmembrane helix</keyword>
<accession>A0A133N8V8</accession>
<evidence type="ECO:0000313" key="2">
    <source>
        <dbReference type="EMBL" id="KXA12732.1"/>
    </source>
</evidence>
<feature type="transmembrane region" description="Helical" evidence="1">
    <location>
        <begin position="6"/>
        <end position="24"/>
    </location>
</feature>
<comment type="caution">
    <text evidence="2">The sequence shown here is derived from an EMBL/GenBank/DDBJ whole genome shotgun (WGS) entry which is preliminary data.</text>
</comment>
<protein>
    <submittedName>
        <fullName evidence="2">Uncharacterized protein</fullName>
    </submittedName>
</protein>
<dbReference type="Proteomes" id="UP000070617">
    <property type="component" value="Unassembled WGS sequence"/>
</dbReference>
<evidence type="ECO:0000256" key="1">
    <source>
        <dbReference type="SAM" id="Phobius"/>
    </source>
</evidence>
<keyword evidence="1" id="KW-0812">Transmembrane</keyword>
<evidence type="ECO:0000313" key="3">
    <source>
        <dbReference type="Proteomes" id="UP000070617"/>
    </source>
</evidence>
<dbReference type="EMBL" id="LRPX01000094">
    <property type="protein sequence ID" value="KXA12732.1"/>
    <property type="molecule type" value="Genomic_DNA"/>
</dbReference>
<proteinExistence type="predicted"/>
<gene>
    <name evidence="2" type="ORF">HMPREF3206_01674</name>
</gene>
<sequence>MDKQVLLAVGEAVVAGIAYGVLLYKQKGKEAVMQEAIKAEATIRGRGLGAMKKKAVQEFVAKLPAHVRIFINETTIEAVVKELQPVFEKMKRNI</sequence>
<reference evidence="3" key="1">
    <citation type="submission" date="2016-01" db="EMBL/GenBank/DDBJ databases">
        <authorList>
            <person name="Mitreva M."/>
            <person name="Pepin K.H."/>
            <person name="Mihindukulasuriya K.A."/>
            <person name="Fulton R."/>
            <person name="Fronick C."/>
            <person name="O'Laughlin M."/>
            <person name="Miner T."/>
            <person name="Herter B."/>
            <person name="Rosa B.A."/>
            <person name="Cordes M."/>
            <person name="Tomlinson C."/>
            <person name="Wollam A."/>
            <person name="Palsikar V.B."/>
            <person name="Mardis E.R."/>
            <person name="Wilson R.K."/>
        </authorList>
    </citation>
    <scope>NUCLEOTIDE SEQUENCE [LARGE SCALE GENOMIC DNA]</scope>
    <source>
        <strain evidence="3">CMW8396</strain>
    </source>
</reference>
<keyword evidence="3" id="KW-1185">Reference proteome</keyword>